<protein>
    <submittedName>
        <fullName evidence="1">Uncharacterized protein</fullName>
    </submittedName>
</protein>
<dbReference type="Proteomes" id="UP001433508">
    <property type="component" value="Unassembled WGS sequence"/>
</dbReference>
<comment type="caution">
    <text evidence="1">The sequence shown here is derived from an EMBL/GenBank/DDBJ whole genome shotgun (WGS) entry which is preliminary data.</text>
</comment>
<name>A0ACC3T255_LIPKO</name>
<evidence type="ECO:0000313" key="1">
    <source>
        <dbReference type="EMBL" id="KAK9237983.1"/>
    </source>
</evidence>
<dbReference type="EMBL" id="MU971362">
    <property type="protein sequence ID" value="KAK9237983.1"/>
    <property type="molecule type" value="Genomic_DNA"/>
</dbReference>
<gene>
    <name evidence="1" type="ORF">V1525DRAFT_402581</name>
</gene>
<sequence length="232" mass="25792">MHPFIAEITEAEEKMLRERGVCESFGVVASPDDFDMDTQEYRYSTMSVDSGGGGSLGHNMSVDTLMAQVDENGVEYGFDNSDNYDDLGIGDSVILLDDNAEMWRADRLGGDVSEDVVPTTSNLSPGVSSQGQRSGQQHAGSVVQAPLVSYYHHPEFQSQYSRQDALHYDAWKSGMQGLTVCPFSQEAQVARLDYTGKRKRRKSSLQGEGIQKIRVDHDGLDRSYREGRMHDH</sequence>
<keyword evidence="2" id="KW-1185">Reference proteome</keyword>
<proteinExistence type="predicted"/>
<accession>A0ACC3T255</accession>
<evidence type="ECO:0000313" key="2">
    <source>
        <dbReference type="Proteomes" id="UP001433508"/>
    </source>
</evidence>
<organism evidence="1 2">
    <name type="scientific">Lipomyces kononenkoae</name>
    <name type="common">Yeast</name>
    <dbReference type="NCBI Taxonomy" id="34357"/>
    <lineage>
        <taxon>Eukaryota</taxon>
        <taxon>Fungi</taxon>
        <taxon>Dikarya</taxon>
        <taxon>Ascomycota</taxon>
        <taxon>Saccharomycotina</taxon>
        <taxon>Lipomycetes</taxon>
        <taxon>Lipomycetales</taxon>
        <taxon>Lipomycetaceae</taxon>
        <taxon>Lipomyces</taxon>
    </lineage>
</organism>
<reference evidence="2" key="1">
    <citation type="journal article" date="2024" name="Front. Bioeng. Biotechnol.">
        <title>Genome-scale model development and genomic sequencing of the oleaginous clade Lipomyces.</title>
        <authorList>
            <person name="Czajka J.J."/>
            <person name="Han Y."/>
            <person name="Kim J."/>
            <person name="Mondo S.J."/>
            <person name="Hofstad B.A."/>
            <person name="Robles A."/>
            <person name="Haridas S."/>
            <person name="Riley R."/>
            <person name="LaButti K."/>
            <person name="Pangilinan J."/>
            <person name="Andreopoulos W."/>
            <person name="Lipzen A."/>
            <person name="Yan J."/>
            <person name="Wang M."/>
            <person name="Ng V."/>
            <person name="Grigoriev I.V."/>
            <person name="Spatafora J.W."/>
            <person name="Magnuson J.K."/>
            <person name="Baker S.E."/>
            <person name="Pomraning K.R."/>
        </authorList>
    </citation>
    <scope>NUCLEOTIDE SEQUENCE [LARGE SCALE GENOMIC DNA]</scope>
    <source>
        <strain evidence="2">CBS 7786</strain>
    </source>
</reference>